<accession>A0A2C5YF03</accession>
<dbReference type="AlphaFoldDB" id="A0A2C5YF03"/>
<evidence type="ECO:0000256" key="2">
    <source>
        <dbReference type="SAM" id="MobiDB-lite"/>
    </source>
</evidence>
<comment type="caution">
    <text evidence="3">The sequence shown here is derived from an EMBL/GenBank/DDBJ whole genome shotgun (WGS) entry which is preliminary data.</text>
</comment>
<dbReference type="PANTHER" id="PTHR34598">
    <property type="entry name" value="BLL6449 PROTEIN"/>
    <property type="match status" value="1"/>
</dbReference>
<organism evidence="3 4">
    <name type="scientific">Ophiocordyceps australis</name>
    <dbReference type="NCBI Taxonomy" id="1399860"/>
    <lineage>
        <taxon>Eukaryota</taxon>
        <taxon>Fungi</taxon>
        <taxon>Dikarya</taxon>
        <taxon>Ascomycota</taxon>
        <taxon>Pezizomycotina</taxon>
        <taxon>Sordariomycetes</taxon>
        <taxon>Hypocreomycetidae</taxon>
        <taxon>Hypocreales</taxon>
        <taxon>Ophiocordycipitaceae</taxon>
        <taxon>Ophiocordyceps</taxon>
    </lineage>
</organism>
<feature type="region of interest" description="Disordered" evidence="2">
    <location>
        <begin position="248"/>
        <end position="269"/>
    </location>
</feature>
<dbReference type="Proteomes" id="UP000224854">
    <property type="component" value="Unassembled WGS sequence"/>
</dbReference>
<comment type="similarity">
    <text evidence="1">Belongs to the asaB hydroxylase/desaturase family.</text>
</comment>
<keyword evidence="4" id="KW-1185">Reference proteome</keyword>
<dbReference type="PANTHER" id="PTHR34598:SF1">
    <property type="entry name" value="PUTATIVE (AFU_ORTHOLOGUE AFUA_3G13140)-RELATED"/>
    <property type="match status" value="1"/>
</dbReference>
<dbReference type="NCBIfam" id="NF041278">
    <property type="entry name" value="CmcJ_NvfI_EfuI"/>
    <property type="match status" value="1"/>
</dbReference>
<evidence type="ECO:0008006" key="5">
    <source>
        <dbReference type="Google" id="ProtNLM"/>
    </source>
</evidence>
<proteinExistence type="inferred from homology"/>
<evidence type="ECO:0000313" key="3">
    <source>
        <dbReference type="EMBL" id="PHH76658.1"/>
    </source>
</evidence>
<reference evidence="3 4" key="1">
    <citation type="submission" date="2017-06" db="EMBL/GenBank/DDBJ databases">
        <title>Ant-infecting Ophiocordyceps genomes reveal a high diversity of potential behavioral manipulation genes and a possible major role for enterotoxins.</title>
        <authorList>
            <person name="De Bekker C."/>
            <person name="Evans H.C."/>
            <person name="Brachmann A."/>
            <person name="Hughes D.P."/>
        </authorList>
    </citation>
    <scope>NUCLEOTIDE SEQUENCE [LARGE SCALE GENOMIC DNA]</scope>
    <source>
        <strain evidence="3 4">1348a</strain>
    </source>
</reference>
<evidence type="ECO:0000256" key="1">
    <source>
        <dbReference type="ARBA" id="ARBA00023604"/>
    </source>
</evidence>
<dbReference type="OrthoDB" id="412788at2759"/>
<dbReference type="GO" id="GO:0016491">
    <property type="term" value="F:oxidoreductase activity"/>
    <property type="evidence" value="ECO:0007669"/>
    <property type="project" value="InterPro"/>
</dbReference>
<gene>
    <name evidence="3" type="ORF">CDD82_3901</name>
</gene>
<evidence type="ECO:0000313" key="4">
    <source>
        <dbReference type="Proteomes" id="UP000224854"/>
    </source>
</evidence>
<sequence length="281" mass="31588">MATVPRGDIVASLNFFGRVSSDPDAKPYNNVDPSPGQPVSNYSIEPLDVTIHDIRPHFSDFSLDHDAFEILSDVTSSTEADFSDDDSIRQHYYPHVEQVLRQAVPGITKIHFFDHTVRHGQPDSHRRPVDRVHIDQTAASAEKRVRRYFSGDEADALLAHRYRIINVWRSLNNGPVESSPLCFASTSSLHDDDVIPVEHRYSNGYTGETAAIKFNPHQKWYYLSGTLPTERILLECFDSESLKPASHIGGRTPHTAFTHPNTSPDAEPRQSIEVRALVFSS</sequence>
<protein>
    <recommendedName>
        <fullName evidence="5">Methyltransferase</fullName>
    </recommendedName>
</protein>
<name>A0A2C5YF03_9HYPO</name>
<dbReference type="EMBL" id="NJEU01000306">
    <property type="protein sequence ID" value="PHH76658.1"/>
    <property type="molecule type" value="Genomic_DNA"/>
</dbReference>
<dbReference type="InterPro" id="IPR044053">
    <property type="entry name" value="AsaB-like"/>
</dbReference>